<reference evidence="1 2" key="1">
    <citation type="submission" date="2018-08" db="EMBL/GenBank/DDBJ databases">
        <title>Henriciella mobilis sp. nov., isolated from seawater.</title>
        <authorList>
            <person name="Cheng H."/>
            <person name="Wu Y.-H."/>
            <person name="Xu X.-W."/>
            <person name="Guo L.-L."/>
        </authorList>
    </citation>
    <scope>NUCLEOTIDE SEQUENCE [LARGE SCALE GENOMIC DNA]</scope>
    <source>
        <strain evidence="1 2">CCUG66934</strain>
    </source>
</reference>
<dbReference type="SUPFAM" id="SSF52540">
    <property type="entry name" value="P-loop containing nucleoside triphosphate hydrolases"/>
    <property type="match status" value="1"/>
</dbReference>
<name>A0A399R175_9PROT</name>
<sequence length="271" mass="31344">MSDAYEKRVRKDNWGNFSVLRHRAFDGVLVTSKNSGTHWVKYMFSVALADTYSVPRPEYFSENAVRPYIGWPKDKPTFPELPRLAFSHTIPHKLADWTWARGVAGLPPYVLFVRHPMSILASHHAKWNHELEVDWLDYLRGDPSGSIYRCDLYWLARFWNRWGDILEKAGDRIYRVHYEDTRANPRAILGGMAAHWQISLTSKALDGALKAGTKEAMAKKVDPEAEANVLQFRRTPLAEQFSGEALEIYRNRVKELFRHNLGYDLMNPPKA</sequence>
<comment type="caution">
    <text evidence="1">The sequence shown here is derived from an EMBL/GenBank/DDBJ whole genome shotgun (WGS) entry which is preliminary data.</text>
</comment>
<dbReference type="InterPro" id="IPR027417">
    <property type="entry name" value="P-loop_NTPase"/>
</dbReference>
<dbReference type="OrthoDB" id="7616350at2"/>
<accession>A0A399R175</accession>
<organism evidence="1 2">
    <name type="scientific">Henriciella barbarensis</name>
    <dbReference type="NCBI Taxonomy" id="86342"/>
    <lineage>
        <taxon>Bacteria</taxon>
        <taxon>Pseudomonadati</taxon>
        <taxon>Pseudomonadota</taxon>
        <taxon>Alphaproteobacteria</taxon>
        <taxon>Hyphomonadales</taxon>
        <taxon>Hyphomonadaceae</taxon>
        <taxon>Henriciella</taxon>
    </lineage>
</organism>
<evidence type="ECO:0000313" key="1">
    <source>
        <dbReference type="EMBL" id="RIJ24244.1"/>
    </source>
</evidence>
<dbReference type="AlphaFoldDB" id="A0A399R175"/>
<dbReference type="Proteomes" id="UP000265431">
    <property type="component" value="Unassembled WGS sequence"/>
</dbReference>
<evidence type="ECO:0000313" key="2">
    <source>
        <dbReference type="Proteomes" id="UP000265431"/>
    </source>
</evidence>
<protein>
    <submittedName>
        <fullName evidence="1">Sulfotransferase family protein</fullName>
    </submittedName>
</protein>
<keyword evidence="1" id="KW-0808">Transferase</keyword>
<dbReference type="Gene3D" id="3.40.50.300">
    <property type="entry name" value="P-loop containing nucleotide triphosphate hydrolases"/>
    <property type="match status" value="1"/>
</dbReference>
<keyword evidence="2" id="KW-1185">Reference proteome</keyword>
<dbReference type="GO" id="GO:0016740">
    <property type="term" value="F:transferase activity"/>
    <property type="evidence" value="ECO:0007669"/>
    <property type="project" value="UniProtKB-KW"/>
</dbReference>
<proteinExistence type="predicted"/>
<dbReference type="RefSeq" id="WP_119379433.1">
    <property type="nucleotide sequence ID" value="NZ_QWGB01000005.1"/>
</dbReference>
<gene>
    <name evidence="1" type="ORF">D1224_08380</name>
</gene>
<dbReference type="EMBL" id="QWGB01000005">
    <property type="protein sequence ID" value="RIJ24244.1"/>
    <property type="molecule type" value="Genomic_DNA"/>
</dbReference>